<feature type="region of interest" description="Disordered" evidence="1">
    <location>
        <begin position="185"/>
        <end position="248"/>
    </location>
</feature>
<feature type="compositionally biased region" description="Low complexity" evidence="1">
    <location>
        <begin position="216"/>
        <end position="226"/>
    </location>
</feature>
<proteinExistence type="predicted"/>
<dbReference type="STRING" id="28573.A0A0U1M3E7"/>
<evidence type="ECO:0000313" key="2">
    <source>
        <dbReference type="EMBL" id="CRG90044.1"/>
    </source>
</evidence>
<dbReference type="OMA" id="LFADVHY"/>
<evidence type="ECO:0008006" key="4">
    <source>
        <dbReference type="Google" id="ProtNLM"/>
    </source>
</evidence>
<feature type="region of interest" description="Disordered" evidence="1">
    <location>
        <begin position="411"/>
        <end position="446"/>
    </location>
</feature>
<dbReference type="AlphaFoldDB" id="A0A0U1M3E7"/>
<protein>
    <recommendedName>
        <fullName evidence="4">RNA recognition motif-containing protein</fullName>
    </recommendedName>
</protein>
<feature type="compositionally biased region" description="Pro residues" evidence="1">
    <location>
        <begin position="288"/>
        <end position="302"/>
    </location>
</feature>
<organism evidence="2 3">
    <name type="scientific">Talaromyces islandicus</name>
    <name type="common">Penicillium islandicum</name>
    <dbReference type="NCBI Taxonomy" id="28573"/>
    <lineage>
        <taxon>Eukaryota</taxon>
        <taxon>Fungi</taxon>
        <taxon>Dikarya</taxon>
        <taxon>Ascomycota</taxon>
        <taxon>Pezizomycotina</taxon>
        <taxon>Eurotiomycetes</taxon>
        <taxon>Eurotiomycetidae</taxon>
        <taxon>Eurotiales</taxon>
        <taxon>Trichocomaceae</taxon>
        <taxon>Talaromyces</taxon>
        <taxon>Talaromyces sect. Islandici</taxon>
    </lineage>
</organism>
<dbReference type="OrthoDB" id="5408296at2759"/>
<reference evidence="2 3" key="1">
    <citation type="submission" date="2015-04" db="EMBL/GenBank/DDBJ databases">
        <authorList>
            <person name="Syromyatnikov M.Y."/>
            <person name="Popov V.N."/>
        </authorList>
    </citation>
    <scope>NUCLEOTIDE SEQUENCE [LARGE SCALE GENOMIC DNA]</scope>
    <source>
        <strain evidence="2">WF-38-12</strain>
    </source>
</reference>
<evidence type="ECO:0000313" key="3">
    <source>
        <dbReference type="Proteomes" id="UP000054383"/>
    </source>
</evidence>
<feature type="region of interest" description="Disordered" evidence="1">
    <location>
        <begin position="263"/>
        <end position="328"/>
    </location>
</feature>
<dbReference type="EMBL" id="CVMT01000007">
    <property type="protein sequence ID" value="CRG90044.1"/>
    <property type="molecule type" value="Genomic_DNA"/>
</dbReference>
<feature type="compositionally biased region" description="Polar residues" evidence="1">
    <location>
        <begin position="187"/>
        <end position="215"/>
    </location>
</feature>
<feature type="compositionally biased region" description="Low complexity" evidence="1">
    <location>
        <begin position="303"/>
        <end position="317"/>
    </location>
</feature>
<feature type="compositionally biased region" description="Basic and acidic residues" evidence="1">
    <location>
        <begin position="436"/>
        <end position="446"/>
    </location>
</feature>
<keyword evidence="3" id="KW-1185">Reference proteome</keyword>
<gene>
    <name evidence="2" type="ORF">PISL3812_07085</name>
</gene>
<name>A0A0U1M3E7_TALIS</name>
<dbReference type="Proteomes" id="UP000054383">
    <property type="component" value="Unassembled WGS sequence"/>
</dbReference>
<accession>A0A0U1M3E7</accession>
<sequence length="461" mass="49839">MPPLPGEDTLLTVFADLHYYFTTPSPKPLYHRFDKGSYLYVYHDAARGSARVEVANNPGTSDQDAFNGTLDHVQIVHSTRFPTLCTLTVGAQVENSPVSAHSSPLGAQDQWLLPFTDPRDNSSRQFRLHTLDIYFWTTDDADQFLDAVQRLLPAQQVETDRPLPAQAQTQVSSVVEKLENVAIADPSYQNGHTRDSQSQPSPAAQETTAQDTQNYAPLAYNPAAPAAPEPIKHREKTPPPIDGAEGTGLSTAAAVDQGLYHPQAQIPGGFSQHQAPAVPGLSQYGYSSPPPSAGLPPAPSLPGSPGFGAPPLSSPAPVQSVGMTFAPPPQNPNAHLFAQGHDTQQTHVPQHYAHSSHSSLQGIYLQNQGHGVEDERVAIGGYSNYSYGQPTQQHPGAMNSEYDIHSQVYRPTESEAKSSAQKHAKKAMANPNSRPHKLEERAGKVENKVNGFLKRLEKSIG</sequence>
<evidence type="ECO:0000256" key="1">
    <source>
        <dbReference type="SAM" id="MobiDB-lite"/>
    </source>
</evidence>